<reference evidence="1 2" key="1">
    <citation type="submission" date="2019-05" db="EMBL/GenBank/DDBJ databases">
        <title>Another draft genome of Portunus trituberculatus and its Hox gene families provides insights of decapod evolution.</title>
        <authorList>
            <person name="Jeong J.-H."/>
            <person name="Song I."/>
            <person name="Kim S."/>
            <person name="Choi T."/>
            <person name="Kim D."/>
            <person name="Ryu S."/>
            <person name="Kim W."/>
        </authorList>
    </citation>
    <scope>NUCLEOTIDE SEQUENCE [LARGE SCALE GENOMIC DNA]</scope>
    <source>
        <tissue evidence="1">Muscle</tissue>
    </source>
</reference>
<sequence>MEHFLLQYPRLLSQHTALRFRLSTLAITTLNLSSWRSQAYTFPSNLLSFALLVPSSGRLASYHACDTHTGQPQGS</sequence>
<dbReference type="EMBL" id="VSRR010034752">
    <property type="protein sequence ID" value="MPC72440.1"/>
    <property type="molecule type" value="Genomic_DNA"/>
</dbReference>
<dbReference type="Proteomes" id="UP000324222">
    <property type="component" value="Unassembled WGS sequence"/>
</dbReference>
<evidence type="ECO:0000313" key="2">
    <source>
        <dbReference type="Proteomes" id="UP000324222"/>
    </source>
</evidence>
<comment type="caution">
    <text evidence="1">The sequence shown here is derived from an EMBL/GenBank/DDBJ whole genome shotgun (WGS) entry which is preliminary data.</text>
</comment>
<accession>A0A5B7HIZ9</accession>
<name>A0A5B7HIZ9_PORTR</name>
<organism evidence="1 2">
    <name type="scientific">Portunus trituberculatus</name>
    <name type="common">Swimming crab</name>
    <name type="synonym">Neptunus trituberculatus</name>
    <dbReference type="NCBI Taxonomy" id="210409"/>
    <lineage>
        <taxon>Eukaryota</taxon>
        <taxon>Metazoa</taxon>
        <taxon>Ecdysozoa</taxon>
        <taxon>Arthropoda</taxon>
        <taxon>Crustacea</taxon>
        <taxon>Multicrustacea</taxon>
        <taxon>Malacostraca</taxon>
        <taxon>Eumalacostraca</taxon>
        <taxon>Eucarida</taxon>
        <taxon>Decapoda</taxon>
        <taxon>Pleocyemata</taxon>
        <taxon>Brachyura</taxon>
        <taxon>Eubrachyura</taxon>
        <taxon>Portunoidea</taxon>
        <taxon>Portunidae</taxon>
        <taxon>Portuninae</taxon>
        <taxon>Portunus</taxon>
    </lineage>
</organism>
<keyword evidence="2" id="KW-1185">Reference proteome</keyword>
<gene>
    <name evidence="1" type="ORF">E2C01_066745</name>
</gene>
<protein>
    <submittedName>
        <fullName evidence="1">Uncharacterized protein</fullName>
    </submittedName>
</protein>
<proteinExistence type="predicted"/>
<dbReference type="AlphaFoldDB" id="A0A5B7HIZ9"/>
<evidence type="ECO:0000313" key="1">
    <source>
        <dbReference type="EMBL" id="MPC72440.1"/>
    </source>
</evidence>